<feature type="region of interest" description="Disordered" evidence="1">
    <location>
        <begin position="180"/>
        <end position="213"/>
    </location>
</feature>
<reference evidence="2 3" key="1">
    <citation type="journal article" date="2020" name="Genome Biol. Evol.">
        <title>A new high-quality draft genome assembly of the Chinese cordyceps Ophiocordyceps sinensis.</title>
        <authorList>
            <person name="Shu R."/>
            <person name="Zhang J."/>
            <person name="Meng Q."/>
            <person name="Zhang H."/>
            <person name="Zhou G."/>
            <person name="Li M."/>
            <person name="Wu P."/>
            <person name="Zhao Y."/>
            <person name="Chen C."/>
            <person name="Qin Q."/>
        </authorList>
    </citation>
    <scope>NUCLEOTIDE SEQUENCE [LARGE SCALE GENOMIC DNA]</scope>
    <source>
        <strain evidence="2 3">IOZ07</strain>
    </source>
</reference>
<accession>A0A8H4PX42</accession>
<organism evidence="2 3">
    <name type="scientific">Ophiocordyceps sinensis</name>
    <dbReference type="NCBI Taxonomy" id="72228"/>
    <lineage>
        <taxon>Eukaryota</taxon>
        <taxon>Fungi</taxon>
        <taxon>Dikarya</taxon>
        <taxon>Ascomycota</taxon>
        <taxon>Pezizomycotina</taxon>
        <taxon>Sordariomycetes</taxon>
        <taxon>Hypocreomycetidae</taxon>
        <taxon>Hypocreales</taxon>
        <taxon>Ophiocordycipitaceae</taxon>
        <taxon>Ophiocordyceps</taxon>
    </lineage>
</organism>
<gene>
    <name evidence="2" type="ORF">G6O67_001266</name>
</gene>
<feature type="compositionally biased region" description="Gly residues" evidence="1">
    <location>
        <begin position="362"/>
        <end position="371"/>
    </location>
</feature>
<protein>
    <submittedName>
        <fullName evidence="2">Uncharacterized protein</fullName>
    </submittedName>
</protein>
<evidence type="ECO:0000313" key="3">
    <source>
        <dbReference type="Proteomes" id="UP000557566"/>
    </source>
</evidence>
<evidence type="ECO:0000256" key="1">
    <source>
        <dbReference type="SAM" id="MobiDB-lite"/>
    </source>
</evidence>
<evidence type="ECO:0000313" key="2">
    <source>
        <dbReference type="EMBL" id="KAF4512084.1"/>
    </source>
</evidence>
<dbReference type="AlphaFoldDB" id="A0A8H4PX42"/>
<dbReference type="EMBL" id="JAAVMX010000002">
    <property type="protein sequence ID" value="KAF4512084.1"/>
    <property type="molecule type" value="Genomic_DNA"/>
</dbReference>
<feature type="region of interest" description="Disordered" evidence="1">
    <location>
        <begin position="346"/>
        <end position="402"/>
    </location>
</feature>
<sequence length="530" mass="58519">MFGYFPALANLPSHVKVDPKDVPPPTPISLPRYQPYAQEDETIDPSQALPALLEQTGRSTGILGPLGFSAIGLDLKPDATVRDLVPDPSYIPDFTRWSTLTTDDARDGNQATRRLLRTGSLSPGCQVYLERRRELSNNNEDAFRTVRRIPPPKGKQQARLGNAYEFFRCLELLTTYWDDPSRPAELPPSPEMSATEVVPTEGSGGPQSAGADEAKVPNVVRISSGQSMPSEFRQNLIAAFVKLVAYDFGCNVSMSRVEPRLHLRSLAGPRQRKTFTPSHCLFVFQSPMSRETARAGTVYGPVAAVSARPMVDFTSPDVESAQSLDLAREVTVALITAQHRAREGKAETRFGQGQWWSTKPRWGGGSGGQIGRGIDKFVVPGDKDARPSPDGGGDGASMPATKKPRKNMFLYDNYRMVRPPASAWDRKAKYEAIGMVKGACHDDAYVVSSLFHHISVLRVRVPLRLLEVLEGSPEQNPAKRSWGKVETWRSPWYDLFDTDQRIAAMQLLWSVMAYQMRQESAKADLAMAGA</sequence>
<name>A0A8H4PX42_9HYPO</name>
<proteinExistence type="predicted"/>
<comment type="caution">
    <text evidence="2">The sequence shown here is derived from an EMBL/GenBank/DDBJ whole genome shotgun (WGS) entry which is preliminary data.</text>
</comment>
<keyword evidence="3" id="KW-1185">Reference proteome</keyword>
<dbReference type="Proteomes" id="UP000557566">
    <property type="component" value="Unassembled WGS sequence"/>
</dbReference>
<dbReference type="OrthoDB" id="5407653at2759"/>